<gene>
    <name evidence="1" type="ORF">MARGE09_P1360</name>
</gene>
<keyword evidence="2" id="KW-1185">Reference proteome</keyword>
<organism evidence="1 2">
    <name type="scientific">Marinagarivorans cellulosilyticus</name>
    <dbReference type="NCBI Taxonomy" id="2721545"/>
    <lineage>
        <taxon>Bacteria</taxon>
        <taxon>Pseudomonadati</taxon>
        <taxon>Pseudomonadota</taxon>
        <taxon>Gammaproteobacteria</taxon>
        <taxon>Cellvibrionales</taxon>
        <taxon>Cellvibrionaceae</taxon>
        <taxon>Marinagarivorans</taxon>
    </lineage>
</organism>
<sequence>MSTYTTFAKEKLLDLYSNHDHEVGSQLKLQKPEAYKDLQSTDCITYSLRVWATPLRNQVTAKQLRQSGITEKRN</sequence>
<name>A0AAN2BJP5_9GAMM</name>
<proteinExistence type="predicted"/>
<protein>
    <submittedName>
        <fullName evidence="1">Uncharacterized protein</fullName>
    </submittedName>
</protein>
<dbReference type="AlphaFoldDB" id="A0AAN2BJP5"/>
<accession>A0AAN2BJP5</accession>
<dbReference type="KEGG" id="marq:MARGE09_P1360"/>
<evidence type="ECO:0000313" key="1">
    <source>
        <dbReference type="EMBL" id="BCD97159.1"/>
    </source>
</evidence>
<reference evidence="1 2" key="1">
    <citation type="journal article" date="2022" name="IScience">
        <title>An ultrasensitive nanofiber-based assay for enzymatic hydrolysis and deep-sea microbial degradation of cellulose.</title>
        <authorList>
            <person name="Tsudome M."/>
            <person name="Tachioka M."/>
            <person name="Miyazaki M."/>
            <person name="Uchimura K."/>
            <person name="Tsuda M."/>
            <person name="Takaki Y."/>
            <person name="Deguchi S."/>
        </authorList>
    </citation>
    <scope>NUCLEOTIDE SEQUENCE [LARGE SCALE GENOMIC DNA]</scope>
    <source>
        <strain evidence="1 2">GE09</strain>
    </source>
</reference>
<dbReference type="EMBL" id="AP023086">
    <property type="protein sequence ID" value="BCD97159.1"/>
    <property type="molecule type" value="Genomic_DNA"/>
</dbReference>
<evidence type="ECO:0000313" key="2">
    <source>
        <dbReference type="Proteomes" id="UP001320119"/>
    </source>
</evidence>
<dbReference type="Proteomes" id="UP001320119">
    <property type="component" value="Chromosome"/>
</dbReference>